<dbReference type="InterPro" id="IPR015168">
    <property type="entry name" value="SsuA/THI5"/>
</dbReference>
<sequence>MCGISRLKSRFMLFILLLILSVSARADSQIIIQLKWLHQFQFAGYYAALEQGFFAEEGLQVTLRERDPNQNIVQQVLSAEAHYGIADSILLIHQARHEGVVLVAPIMQHSPNVIMTLKGSGIEGPRDLIGKRIAFYENDSDGISLLALLSEQGVLQEGVIRHHWDQRIEKLLSGELDAVPVYSTNEPLRLRELGIEYHLIDPKHFGIDLYGDMLFTSTTEAQLHPQRVDAVRRAVLRGWHYAVENKAEMVELIYQRYNTQQKSREALMHEAEALELLIERHSTPLGTLNTARLEYILQLLQRSNLIQTTDQGISGLTFHGSRPNISSLSENDQAYLESLPPLRVAVDPAWPPFEFIDEHGSLSGIVSDYLAFLGDALNLEFELVTHLTWSEILDSARQKELDLLPTASPTPERRQYLNFAHPYLRSPMVIVTHQRVDYISRLAQLHGRRVAVVRDYASDEILKTQHPQIELLRVDTPEEALRAVQNGNAYAYIDSLAVVSYLIRRDQLNNLKISGQTPYSFNLSMGVRNDEPRLARLIDQALANISTEQHADIYNRWVHLPSPEAFPWRQALPWIGGGGGLLLLLLAFSLYLGILQRRTRHINLTLEQTKRELQAKNSLLEIISVTDKLTGTYNRHYLDSKLCEQVEHARRYNRPLSVVLFDLDKFKLINDTYGHQAGDQVLTTFADLVSHQIRHSDTFGRWGGEEFLLICPETTAAEAASVAEKIRSALELHTFPEHFEQSVSAGAMQLSGSMSVDQLISGADKKLYQSKQSGRNRVTC</sequence>
<dbReference type="EMBL" id="JMSZ01000032">
    <property type="protein sequence ID" value="KDE39432.1"/>
    <property type="molecule type" value="Genomic_DNA"/>
</dbReference>
<evidence type="ECO:0000313" key="7">
    <source>
        <dbReference type="Proteomes" id="UP000027318"/>
    </source>
</evidence>
<dbReference type="EC" id="2.7.7.65" evidence="2"/>
<protein>
    <recommendedName>
        <fullName evidence="2">diguanylate cyclase</fullName>
        <ecNumber evidence="2">2.7.7.65</ecNumber>
    </recommendedName>
</protein>
<comment type="caution">
    <text evidence="6">The sequence shown here is derived from an EMBL/GenBank/DDBJ whole genome shotgun (WGS) entry which is preliminary data.</text>
</comment>
<dbReference type="Pfam" id="PF09084">
    <property type="entry name" value="NMT1"/>
    <property type="match status" value="1"/>
</dbReference>
<evidence type="ECO:0000256" key="1">
    <source>
        <dbReference type="ARBA" id="ARBA00001946"/>
    </source>
</evidence>
<keyword evidence="7" id="KW-1185">Reference proteome</keyword>
<accession>A0A063Y4I3</accession>
<organism evidence="6 7">
    <name type="scientific">Nitrincola lacisaponensis</name>
    <dbReference type="NCBI Taxonomy" id="267850"/>
    <lineage>
        <taxon>Bacteria</taxon>
        <taxon>Pseudomonadati</taxon>
        <taxon>Pseudomonadota</taxon>
        <taxon>Gammaproteobacteria</taxon>
        <taxon>Oceanospirillales</taxon>
        <taxon>Oceanospirillaceae</taxon>
        <taxon>Nitrincola</taxon>
    </lineage>
</organism>
<dbReference type="SUPFAM" id="SSF55073">
    <property type="entry name" value="Nucleotide cyclase"/>
    <property type="match status" value="1"/>
</dbReference>
<dbReference type="InterPro" id="IPR000160">
    <property type="entry name" value="GGDEF_dom"/>
</dbReference>
<dbReference type="PROSITE" id="PS50887">
    <property type="entry name" value="GGDEF"/>
    <property type="match status" value="1"/>
</dbReference>
<name>A0A063Y4I3_9GAMM</name>
<dbReference type="FunFam" id="3.30.70.270:FF:000001">
    <property type="entry name" value="Diguanylate cyclase domain protein"/>
    <property type="match status" value="1"/>
</dbReference>
<evidence type="ECO:0000313" key="6">
    <source>
        <dbReference type="EMBL" id="KDE39432.1"/>
    </source>
</evidence>
<keyword evidence="4" id="KW-1133">Transmembrane helix</keyword>
<comment type="cofactor">
    <cofactor evidence="1">
        <name>Mg(2+)</name>
        <dbReference type="ChEBI" id="CHEBI:18420"/>
    </cofactor>
</comment>
<dbReference type="Pfam" id="PF00990">
    <property type="entry name" value="GGDEF"/>
    <property type="match status" value="1"/>
</dbReference>
<dbReference type="SMART" id="SM00267">
    <property type="entry name" value="GGDEF"/>
    <property type="match status" value="1"/>
</dbReference>
<dbReference type="SMART" id="SM00062">
    <property type="entry name" value="PBPb"/>
    <property type="match status" value="1"/>
</dbReference>
<dbReference type="PANTHER" id="PTHR45138:SF9">
    <property type="entry name" value="DIGUANYLATE CYCLASE DGCM-RELATED"/>
    <property type="match status" value="1"/>
</dbReference>
<dbReference type="CDD" id="cd01949">
    <property type="entry name" value="GGDEF"/>
    <property type="match status" value="1"/>
</dbReference>
<evidence type="ECO:0000259" key="5">
    <source>
        <dbReference type="PROSITE" id="PS50887"/>
    </source>
</evidence>
<dbReference type="Pfam" id="PF00497">
    <property type="entry name" value="SBP_bac_3"/>
    <property type="match status" value="1"/>
</dbReference>
<dbReference type="CDD" id="cd01007">
    <property type="entry name" value="PBP2_BvgS_HisK_like"/>
    <property type="match status" value="1"/>
</dbReference>
<comment type="catalytic activity">
    <reaction evidence="3">
        <text>2 GTP = 3',3'-c-di-GMP + 2 diphosphate</text>
        <dbReference type="Rhea" id="RHEA:24898"/>
        <dbReference type="ChEBI" id="CHEBI:33019"/>
        <dbReference type="ChEBI" id="CHEBI:37565"/>
        <dbReference type="ChEBI" id="CHEBI:58805"/>
        <dbReference type="EC" id="2.7.7.65"/>
    </reaction>
</comment>
<gene>
    <name evidence="6" type="ORF">ADINL_2561</name>
</gene>
<feature type="domain" description="GGDEF" evidence="5">
    <location>
        <begin position="654"/>
        <end position="780"/>
    </location>
</feature>
<dbReference type="PANTHER" id="PTHR45138">
    <property type="entry name" value="REGULATORY COMPONENTS OF SENSORY TRANSDUCTION SYSTEM"/>
    <property type="match status" value="1"/>
</dbReference>
<evidence type="ECO:0000256" key="2">
    <source>
        <dbReference type="ARBA" id="ARBA00012528"/>
    </source>
</evidence>
<dbReference type="Gene3D" id="3.40.190.10">
    <property type="entry name" value="Periplasmic binding protein-like II"/>
    <property type="match status" value="4"/>
</dbReference>
<dbReference type="SUPFAM" id="SSF53850">
    <property type="entry name" value="Periplasmic binding protein-like II"/>
    <property type="match status" value="2"/>
</dbReference>
<dbReference type="InterPro" id="IPR001638">
    <property type="entry name" value="Solute-binding_3/MltF_N"/>
</dbReference>
<evidence type="ECO:0000256" key="3">
    <source>
        <dbReference type="ARBA" id="ARBA00034247"/>
    </source>
</evidence>
<dbReference type="STRING" id="267850.ADINL_2561"/>
<dbReference type="InterPro" id="IPR029787">
    <property type="entry name" value="Nucleotide_cyclase"/>
</dbReference>
<feature type="transmembrane region" description="Helical" evidence="4">
    <location>
        <begin position="571"/>
        <end position="594"/>
    </location>
</feature>
<dbReference type="InterPro" id="IPR043128">
    <property type="entry name" value="Rev_trsase/Diguanyl_cyclase"/>
</dbReference>
<keyword evidence="4" id="KW-0472">Membrane</keyword>
<keyword evidence="4" id="KW-0812">Transmembrane</keyword>
<dbReference type="InterPro" id="IPR050469">
    <property type="entry name" value="Diguanylate_Cyclase"/>
</dbReference>
<dbReference type="AlphaFoldDB" id="A0A063Y4I3"/>
<dbReference type="GO" id="GO:0052621">
    <property type="term" value="F:diguanylate cyclase activity"/>
    <property type="evidence" value="ECO:0007669"/>
    <property type="project" value="UniProtKB-EC"/>
</dbReference>
<dbReference type="NCBIfam" id="TIGR00254">
    <property type="entry name" value="GGDEF"/>
    <property type="match status" value="1"/>
</dbReference>
<reference evidence="6 7" key="1">
    <citation type="journal article" date="2005" name="Int. J. Syst. Evol. Microbiol.">
        <title>Nitrincola lacisaponensis gen. nov., sp. nov., a novel alkaliphilic bacterium isolated from an alkaline, saline lake.</title>
        <authorList>
            <person name="Dimitriu P.A."/>
            <person name="Shukla S.K."/>
            <person name="Conradt J."/>
            <person name="Marquez M.C."/>
            <person name="Ventosa A."/>
            <person name="Maglia A."/>
            <person name="Peyton B.M."/>
            <person name="Pinkart H.C."/>
            <person name="Mormile M.R."/>
        </authorList>
    </citation>
    <scope>NUCLEOTIDE SEQUENCE [LARGE SCALE GENOMIC DNA]</scope>
    <source>
        <strain evidence="6 7">4CA</strain>
    </source>
</reference>
<dbReference type="Proteomes" id="UP000027318">
    <property type="component" value="Unassembled WGS sequence"/>
</dbReference>
<dbReference type="Gene3D" id="3.30.70.270">
    <property type="match status" value="1"/>
</dbReference>
<evidence type="ECO:0000256" key="4">
    <source>
        <dbReference type="SAM" id="Phobius"/>
    </source>
</evidence>
<proteinExistence type="predicted"/>
<dbReference type="PATRIC" id="fig|267850.7.peg.2529"/>